<comment type="caution">
    <text evidence="2">The sequence shown here is derived from an EMBL/GenBank/DDBJ whole genome shotgun (WGS) entry which is preliminary data.</text>
</comment>
<feature type="transmembrane region" description="Helical" evidence="1">
    <location>
        <begin position="129"/>
        <end position="155"/>
    </location>
</feature>
<dbReference type="Proteomes" id="UP000660021">
    <property type="component" value="Unassembled WGS sequence"/>
</dbReference>
<keyword evidence="1" id="KW-0472">Membrane</keyword>
<organism evidence="2 3">
    <name type="scientific">Pseudoflavonifractor hominis</name>
    <dbReference type="NCBI Taxonomy" id="2763059"/>
    <lineage>
        <taxon>Bacteria</taxon>
        <taxon>Bacillati</taxon>
        <taxon>Bacillota</taxon>
        <taxon>Clostridia</taxon>
        <taxon>Eubacteriales</taxon>
        <taxon>Oscillospiraceae</taxon>
        <taxon>Pseudoflavonifractor</taxon>
    </lineage>
</organism>
<dbReference type="Gene3D" id="1.10.1760.20">
    <property type="match status" value="1"/>
</dbReference>
<feature type="transmembrane region" description="Helical" evidence="1">
    <location>
        <begin position="48"/>
        <end position="68"/>
    </location>
</feature>
<gene>
    <name evidence="2" type="ORF">H8S34_13020</name>
</gene>
<feature type="transmembrane region" description="Helical" evidence="1">
    <location>
        <begin position="209"/>
        <end position="226"/>
    </location>
</feature>
<evidence type="ECO:0000313" key="2">
    <source>
        <dbReference type="EMBL" id="MBC5731741.1"/>
    </source>
</evidence>
<keyword evidence="1" id="KW-0812">Transmembrane</keyword>
<keyword evidence="3" id="KW-1185">Reference proteome</keyword>
<reference evidence="2 3" key="1">
    <citation type="submission" date="2020-08" db="EMBL/GenBank/DDBJ databases">
        <title>Genome public.</title>
        <authorList>
            <person name="Liu C."/>
            <person name="Sun Q."/>
        </authorList>
    </citation>
    <scope>NUCLEOTIDE SEQUENCE [LARGE SCALE GENOMIC DNA]</scope>
    <source>
        <strain evidence="2 3">New-38</strain>
    </source>
</reference>
<accession>A0ABR7HWE0</accession>
<sequence length="280" mass="30677">MTMRQNLTRKRKTHFATITVWAALMAAASMLPSFPILGGGGNFSISYTLAPLAGVMFGPIPGGLAALIGDFIGTLIAPHTANVGIFTCLTGASNAFAAGYLSRGNWKPAFGLIVLSIGSWLLYPAAREAWIYSVTVWCVGLVMALVGGTLGVYLFEKKRFLWKAIGLFLILYPCYIVAQGINCIFVMMLMDLPADLLKVLAFSVPAERLVFSFAAVIIGIPLLMGLPKIGVFVGPAYDNLEEETELDRQMRLEYEENRRKRDAMQKECAEKVFCQEEVRS</sequence>
<keyword evidence="1" id="KW-1133">Transmembrane helix</keyword>
<evidence type="ECO:0000313" key="3">
    <source>
        <dbReference type="Proteomes" id="UP000660021"/>
    </source>
</evidence>
<dbReference type="RefSeq" id="WP_101692141.1">
    <property type="nucleotide sequence ID" value="NZ_JACOPR010000009.1"/>
</dbReference>
<dbReference type="EMBL" id="JACOPR010000009">
    <property type="protein sequence ID" value="MBC5731741.1"/>
    <property type="molecule type" value="Genomic_DNA"/>
</dbReference>
<feature type="transmembrane region" description="Helical" evidence="1">
    <location>
        <begin position="167"/>
        <end position="189"/>
    </location>
</feature>
<evidence type="ECO:0008006" key="4">
    <source>
        <dbReference type="Google" id="ProtNLM"/>
    </source>
</evidence>
<proteinExistence type="predicted"/>
<name>A0ABR7HWE0_9FIRM</name>
<protein>
    <recommendedName>
        <fullName evidence="4">ECF transporter S component</fullName>
    </recommendedName>
</protein>
<evidence type="ECO:0000256" key="1">
    <source>
        <dbReference type="SAM" id="Phobius"/>
    </source>
</evidence>